<dbReference type="EMBL" id="KZ819292">
    <property type="protein sequence ID" value="PWN98049.1"/>
    <property type="molecule type" value="Genomic_DNA"/>
</dbReference>
<dbReference type="InterPro" id="IPR012677">
    <property type="entry name" value="Nucleotide-bd_a/b_plait_sf"/>
</dbReference>
<evidence type="ECO:0000313" key="6">
    <source>
        <dbReference type="Proteomes" id="UP000245946"/>
    </source>
</evidence>
<dbReference type="PANTHER" id="PTHR21245">
    <property type="entry name" value="HETEROGENEOUS NUCLEAR RIBONUCLEOPROTEIN"/>
    <property type="match status" value="1"/>
</dbReference>
<dbReference type="AlphaFoldDB" id="A0A316Z8X4"/>
<dbReference type="InterPro" id="IPR035979">
    <property type="entry name" value="RBD_domain_sf"/>
</dbReference>
<name>A0A316Z8X4_9BASI</name>
<dbReference type="GeneID" id="37272765"/>
<dbReference type="STRING" id="58919.A0A316Z8X4"/>
<keyword evidence="6" id="KW-1185">Reference proteome</keyword>
<feature type="compositionally biased region" description="Low complexity" evidence="3">
    <location>
        <begin position="150"/>
        <end position="178"/>
    </location>
</feature>
<dbReference type="SUPFAM" id="SSF54928">
    <property type="entry name" value="RNA-binding domain, RBD"/>
    <property type="match status" value="1"/>
</dbReference>
<dbReference type="SMART" id="SM00360">
    <property type="entry name" value="RRM"/>
    <property type="match status" value="1"/>
</dbReference>
<dbReference type="GO" id="GO:0003723">
    <property type="term" value="F:RNA binding"/>
    <property type="evidence" value="ECO:0007669"/>
    <property type="project" value="UniProtKB-UniRule"/>
</dbReference>
<feature type="compositionally biased region" description="Pro residues" evidence="3">
    <location>
        <begin position="181"/>
        <end position="191"/>
    </location>
</feature>
<evidence type="ECO:0000313" key="5">
    <source>
        <dbReference type="EMBL" id="PWN98049.1"/>
    </source>
</evidence>
<keyword evidence="1 2" id="KW-0694">RNA-binding</keyword>
<feature type="domain" description="RRM" evidence="4">
    <location>
        <begin position="17"/>
        <end position="98"/>
    </location>
</feature>
<dbReference type="OrthoDB" id="6730379at2759"/>
<organism evidence="5 6">
    <name type="scientific">Tilletiopsis washingtonensis</name>
    <dbReference type="NCBI Taxonomy" id="58919"/>
    <lineage>
        <taxon>Eukaryota</taxon>
        <taxon>Fungi</taxon>
        <taxon>Dikarya</taxon>
        <taxon>Basidiomycota</taxon>
        <taxon>Ustilaginomycotina</taxon>
        <taxon>Exobasidiomycetes</taxon>
        <taxon>Entylomatales</taxon>
        <taxon>Entylomatales incertae sedis</taxon>
        <taxon>Tilletiopsis</taxon>
    </lineage>
</organism>
<reference evidence="5 6" key="1">
    <citation type="journal article" date="2018" name="Mol. Biol. Evol.">
        <title>Broad Genomic Sampling Reveals a Smut Pathogenic Ancestry of the Fungal Clade Ustilaginomycotina.</title>
        <authorList>
            <person name="Kijpornyongpan T."/>
            <person name="Mondo S.J."/>
            <person name="Barry K."/>
            <person name="Sandor L."/>
            <person name="Lee J."/>
            <person name="Lipzen A."/>
            <person name="Pangilinan J."/>
            <person name="LaButti K."/>
            <person name="Hainaut M."/>
            <person name="Henrissat B."/>
            <person name="Grigoriev I.V."/>
            <person name="Spatafora J.W."/>
            <person name="Aime M.C."/>
        </authorList>
    </citation>
    <scope>NUCLEOTIDE SEQUENCE [LARGE SCALE GENOMIC DNA]</scope>
    <source>
        <strain evidence="5 6">MCA 4186</strain>
    </source>
</reference>
<evidence type="ECO:0000256" key="1">
    <source>
        <dbReference type="ARBA" id="ARBA00022884"/>
    </source>
</evidence>
<protein>
    <recommendedName>
        <fullName evidence="4">RRM domain-containing protein</fullName>
    </recommendedName>
</protein>
<dbReference type="InterPro" id="IPR000504">
    <property type="entry name" value="RRM_dom"/>
</dbReference>
<sequence>MASSSSSSAAPRPKSRTRLFLSSLPANISEAALAALATPFGPVADLHLAVHGPGPLKGRPRGYAFVEYRRAEDADVARRRLDGRTLAGRTLAAAFADERLDDASSARRARTVPSKAPTTLSLVKNASRPQSTDAKIEAMEAKLAAMRARSSSTGAVAPAASSAAPSTIVSASAAAQAQLPRRPPPGASKRP</sequence>
<dbReference type="Pfam" id="PF00076">
    <property type="entry name" value="RRM_1"/>
    <property type="match status" value="1"/>
</dbReference>
<dbReference type="Proteomes" id="UP000245946">
    <property type="component" value="Unassembled WGS sequence"/>
</dbReference>
<dbReference type="RefSeq" id="XP_025598328.1">
    <property type="nucleotide sequence ID" value="XM_025745221.1"/>
</dbReference>
<proteinExistence type="predicted"/>
<gene>
    <name evidence="5" type="ORF">FA09DRAFT_360346</name>
</gene>
<dbReference type="Gene3D" id="3.30.70.330">
    <property type="match status" value="1"/>
</dbReference>
<evidence type="ECO:0000256" key="2">
    <source>
        <dbReference type="PROSITE-ProRule" id="PRU00176"/>
    </source>
</evidence>
<evidence type="ECO:0000259" key="4">
    <source>
        <dbReference type="PROSITE" id="PS50102"/>
    </source>
</evidence>
<dbReference type="PROSITE" id="PS50102">
    <property type="entry name" value="RRM"/>
    <property type="match status" value="1"/>
</dbReference>
<feature type="region of interest" description="Disordered" evidence="3">
    <location>
        <begin position="147"/>
        <end position="191"/>
    </location>
</feature>
<accession>A0A316Z8X4</accession>
<evidence type="ECO:0000256" key="3">
    <source>
        <dbReference type="SAM" id="MobiDB-lite"/>
    </source>
</evidence>